<comment type="caution">
    <text evidence="1">The sequence shown here is derived from an EMBL/GenBank/DDBJ whole genome shotgun (WGS) entry which is preliminary data.</text>
</comment>
<organism evidence="1 2">
    <name type="scientific">Pichia angusta</name>
    <name type="common">Yeast</name>
    <name type="synonym">Hansenula polymorpha</name>
    <dbReference type="NCBI Taxonomy" id="870730"/>
    <lineage>
        <taxon>Eukaryota</taxon>
        <taxon>Fungi</taxon>
        <taxon>Dikarya</taxon>
        <taxon>Ascomycota</taxon>
        <taxon>Saccharomycotina</taxon>
        <taxon>Pichiomycetes</taxon>
        <taxon>Pichiales</taxon>
        <taxon>Pichiaceae</taxon>
        <taxon>Ogataea</taxon>
    </lineage>
</organism>
<dbReference type="EMBL" id="JAHLUX010000002">
    <property type="protein sequence ID" value="KAG7821219.1"/>
    <property type="molecule type" value="Genomic_DNA"/>
</dbReference>
<dbReference type="InterPro" id="IPR037171">
    <property type="entry name" value="NagB/RpiA_transferase-like"/>
</dbReference>
<sequence length="475" mass="55131">MSSHKSDVRAIVWAQLIKVARPDSRFHFNFAEFIADFESSSEATFRFKREPSYIESEVLFITPDNCLEELRYEALKDGKIVLMTTYGIYRGFWMLDPSEIDPQRYEYASTLDGMEKVGKHVTLKRLMEMNIHVDVMITGTGAINKKGIRFGKGHGFFDCEWAMLYTIGCINKSTPAVAFVHDCQLLEQELQPEIFDTVCDIVVTNTQTIKTDSVPKPYCGILWDLLDPQIKPIKKLAYYPTIVIDDKYRDLADKIGVSFNGRITNNKPLSSLKGIELKGVIELLQFFIETDHSATFETQRHIVKYIGLSTLRFDSHVQQGRLLNLLQNLFVSTATTKNANFHYTMLINTYFHLVKHYKAKLNLRIYSLMDLIQDIIMAARGFNLVNDKSRYAELISDYRFKPSLRVDEAIELSKQQLQLLLYYLMKLLNTVIQLLDNFTKRKLKPRFAPRRQKLQAFLILNRNIELLQLLKQCRL</sequence>
<dbReference type="PANTHER" id="PTHR13017:SF0">
    <property type="entry name" value="METHENYLTETRAHYDROFOLATE SYNTHASE DOMAIN-CONTAINING PROTEIN"/>
    <property type="match status" value="1"/>
</dbReference>
<reference evidence="1" key="1">
    <citation type="journal article" date="2021" name="G3 (Bethesda)">
        <title>Genomic diversity, chromosomal rearrangements, and interspecies hybridization in the ogataea polymorpha species complex.</title>
        <authorList>
            <person name="Hanson S.J."/>
            <person name="Cinneide E.O."/>
            <person name="Salzberg L.I."/>
            <person name="Wolfe K.H."/>
            <person name="McGowan J."/>
            <person name="Fitzpatrick D.A."/>
            <person name="Matlin K."/>
        </authorList>
    </citation>
    <scope>NUCLEOTIDE SEQUENCE</scope>
    <source>
        <strain evidence="1">61-244</strain>
    </source>
</reference>
<evidence type="ECO:0008006" key="3">
    <source>
        <dbReference type="Google" id="ProtNLM"/>
    </source>
</evidence>
<dbReference type="AlphaFoldDB" id="A0AAN6I7C2"/>
<dbReference type="RefSeq" id="XP_043061762.1">
    <property type="nucleotide sequence ID" value="XM_043201654.1"/>
</dbReference>
<accession>A0AAN6I7C2</accession>
<dbReference type="InterPro" id="IPR024185">
    <property type="entry name" value="FTHF_cligase-like_sf"/>
</dbReference>
<evidence type="ECO:0000313" key="2">
    <source>
        <dbReference type="Proteomes" id="UP001196530"/>
    </source>
</evidence>
<dbReference type="Gene3D" id="3.40.50.10420">
    <property type="entry name" value="NagB/RpiA/CoA transferase-like"/>
    <property type="match status" value="1"/>
</dbReference>
<dbReference type="SUPFAM" id="SSF100950">
    <property type="entry name" value="NagB/RpiA/CoA transferase-like"/>
    <property type="match status" value="1"/>
</dbReference>
<dbReference type="Proteomes" id="UP001196530">
    <property type="component" value="Unassembled WGS sequence"/>
</dbReference>
<dbReference type="Pfam" id="PF01812">
    <property type="entry name" value="5-FTHF_cyc-lig"/>
    <property type="match status" value="1"/>
</dbReference>
<gene>
    <name evidence="1" type="ORF">KL928_001303</name>
</gene>
<name>A0AAN6I7C2_PICAN</name>
<evidence type="ECO:0000313" key="1">
    <source>
        <dbReference type="EMBL" id="KAG7821219.1"/>
    </source>
</evidence>
<dbReference type="GeneID" id="66125354"/>
<proteinExistence type="predicted"/>
<dbReference type="InterPro" id="IPR002698">
    <property type="entry name" value="FTHF_cligase"/>
</dbReference>
<dbReference type="GO" id="GO:0005737">
    <property type="term" value="C:cytoplasm"/>
    <property type="evidence" value="ECO:0007669"/>
    <property type="project" value="TreeGrafter"/>
</dbReference>
<dbReference type="PANTHER" id="PTHR13017">
    <property type="entry name" value="5-FORMYLTETRAHYDROFOLATE CYCLO-LIGASE-RELATED"/>
    <property type="match status" value="1"/>
</dbReference>
<protein>
    <recommendedName>
        <fullName evidence="3">5-formyltetrahydrofolate cyclo-ligase</fullName>
    </recommendedName>
</protein>